<evidence type="ECO:0000313" key="6">
    <source>
        <dbReference type="EMBL" id="MEK8050506.1"/>
    </source>
</evidence>
<dbReference type="Proteomes" id="UP001365405">
    <property type="component" value="Unassembled WGS sequence"/>
</dbReference>
<dbReference type="PRINTS" id="PR00040">
    <property type="entry name" value="HTHMERR"/>
</dbReference>
<evidence type="ECO:0000256" key="2">
    <source>
        <dbReference type="ARBA" id="ARBA00023125"/>
    </source>
</evidence>
<dbReference type="Pfam" id="PF13411">
    <property type="entry name" value="MerR_1"/>
    <property type="match status" value="1"/>
</dbReference>
<dbReference type="PROSITE" id="PS50937">
    <property type="entry name" value="HTH_MERR_2"/>
    <property type="match status" value="1"/>
</dbReference>
<evidence type="ECO:0000256" key="4">
    <source>
        <dbReference type="ARBA" id="ARBA00023163"/>
    </source>
</evidence>
<comment type="caution">
    <text evidence="6">The sequence shown here is derived from an EMBL/GenBank/DDBJ whole genome shotgun (WGS) entry which is preliminary data.</text>
</comment>
<name>A0ABU9CHW1_9BURK</name>
<dbReference type="InterPro" id="IPR036244">
    <property type="entry name" value="TipA-like_antibiotic-bd"/>
</dbReference>
<evidence type="ECO:0000313" key="7">
    <source>
        <dbReference type="Proteomes" id="UP001365405"/>
    </source>
</evidence>
<proteinExistence type="predicted"/>
<dbReference type="PANTHER" id="PTHR30204:SF90">
    <property type="entry name" value="HTH-TYPE TRANSCRIPTIONAL ACTIVATOR MTA"/>
    <property type="match status" value="1"/>
</dbReference>
<keyword evidence="7" id="KW-1185">Reference proteome</keyword>
<evidence type="ECO:0000256" key="1">
    <source>
        <dbReference type="ARBA" id="ARBA00023015"/>
    </source>
</evidence>
<dbReference type="InterPro" id="IPR047057">
    <property type="entry name" value="MerR_fam"/>
</dbReference>
<dbReference type="InterPro" id="IPR012925">
    <property type="entry name" value="TipAS_dom"/>
</dbReference>
<evidence type="ECO:0000259" key="5">
    <source>
        <dbReference type="PROSITE" id="PS50937"/>
    </source>
</evidence>
<keyword evidence="4" id="KW-0804">Transcription</keyword>
<dbReference type="PROSITE" id="PS00552">
    <property type="entry name" value="HTH_MERR_1"/>
    <property type="match status" value="1"/>
</dbReference>
<dbReference type="Gene3D" id="1.10.1660.10">
    <property type="match status" value="1"/>
</dbReference>
<evidence type="ECO:0000256" key="3">
    <source>
        <dbReference type="ARBA" id="ARBA00023159"/>
    </source>
</evidence>
<keyword evidence="3" id="KW-0010">Activator</keyword>
<feature type="domain" description="HTH merR-type" evidence="5">
    <location>
        <begin position="2"/>
        <end position="71"/>
    </location>
</feature>
<sequence length="347" mass="37744">MTLKVGELAQRSGLTVRALHHYDQIGLLAPSARSEAGYRLYTAADVARLHAIQALRGLGVPLGEIGTLLASDGSDLPAIVARQTRALDQQIAQATALRERLALLGEVLAEGKQPDVDDWLGTLGLMSTYARYFSPDEIRRIVNGWPRVADEWQTVVPAMQRAMDEGRPPEDPEVQVLVQRWMGLMHRWMGGDFDLMSRWGEVYAKEPQTHRRDGPGLPLVRFVEQASAQRMALWEQHFTRAELSHFRMPALAQVQPLQQAVDGALAAGVPAHGPAAAALVSQWLEVLRQAAGGDGDRARRLLRAYVQVPAMRAGVRLSHEAMDFLVAAAEAAGVCAEEAPPGAGQGA</sequence>
<keyword evidence="2" id="KW-0238">DNA-binding</keyword>
<dbReference type="Pfam" id="PF07739">
    <property type="entry name" value="TipAS"/>
    <property type="match status" value="1"/>
</dbReference>
<organism evidence="6 7">
    <name type="scientific">Pseudaquabacterium inlustre</name>
    <dbReference type="NCBI Taxonomy" id="2984192"/>
    <lineage>
        <taxon>Bacteria</taxon>
        <taxon>Pseudomonadati</taxon>
        <taxon>Pseudomonadota</taxon>
        <taxon>Betaproteobacteria</taxon>
        <taxon>Burkholderiales</taxon>
        <taxon>Sphaerotilaceae</taxon>
        <taxon>Pseudaquabacterium</taxon>
    </lineage>
</organism>
<dbReference type="SUPFAM" id="SSF46955">
    <property type="entry name" value="Putative DNA-binding domain"/>
    <property type="match status" value="1"/>
</dbReference>
<dbReference type="InterPro" id="IPR009061">
    <property type="entry name" value="DNA-bd_dom_put_sf"/>
</dbReference>
<dbReference type="RefSeq" id="WP_341410179.1">
    <property type="nucleotide sequence ID" value="NZ_JBBUTH010000004.1"/>
</dbReference>
<protein>
    <submittedName>
        <fullName evidence="6">MerR family transcriptional regulator</fullName>
    </submittedName>
</protein>
<gene>
    <name evidence="6" type="ORF">AACH10_09670</name>
</gene>
<dbReference type="SMART" id="SM00422">
    <property type="entry name" value="HTH_MERR"/>
    <property type="match status" value="1"/>
</dbReference>
<dbReference type="PANTHER" id="PTHR30204">
    <property type="entry name" value="REDOX-CYCLING DRUG-SENSING TRANSCRIPTIONAL ACTIVATOR SOXR"/>
    <property type="match status" value="1"/>
</dbReference>
<dbReference type="SUPFAM" id="SSF89082">
    <property type="entry name" value="Antibiotic binding domain of TipA-like multidrug resistance regulators"/>
    <property type="match status" value="1"/>
</dbReference>
<dbReference type="EMBL" id="JBBUTH010000004">
    <property type="protein sequence ID" value="MEK8050506.1"/>
    <property type="molecule type" value="Genomic_DNA"/>
</dbReference>
<dbReference type="InterPro" id="IPR000551">
    <property type="entry name" value="MerR-type_HTH_dom"/>
</dbReference>
<accession>A0ABU9CHW1</accession>
<keyword evidence="1" id="KW-0805">Transcription regulation</keyword>
<reference evidence="6 7" key="1">
    <citation type="submission" date="2024-04" db="EMBL/GenBank/DDBJ databases">
        <title>Novel species of the genus Ideonella isolated from streams.</title>
        <authorList>
            <person name="Lu H."/>
        </authorList>
    </citation>
    <scope>NUCLEOTIDE SEQUENCE [LARGE SCALE GENOMIC DNA]</scope>
    <source>
        <strain evidence="6 7">DXS22W</strain>
    </source>
</reference>